<keyword evidence="3" id="KW-1185">Reference proteome</keyword>
<dbReference type="EMBL" id="CP009438">
    <property type="protein sequence ID" value="AIS01611.1"/>
    <property type="molecule type" value="Genomic_DNA"/>
</dbReference>
<dbReference type="AlphaFoldDB" id="A0A089Z756"/>
<feature type="region of interest" description="Disordered" evidence="1">
    <location>
        <begin position="1"/>
        <end position="22"/>
    </location>
</feature>
<dbReference type="HOGENOM" id="CLU_2384872_0_0_11"/>
<accession>A0A089Z756</accession>
<gene>
    <name evidence="2" type="ORF">SGLAU_28370</name>
</gene>
<dbReference type="eggNOG" id="COG1853">
    <property type="taxonomic scope" value="Bacteria"/>
</dbReference>
<sequence length="94" mass="10210">MIASTGRGPRRWSGGKALTPGGEGLFLKVECEVPRVPADERIVVPGTQHVDPARWSPLIHDFRHYHGLAPEVGHGFRSETTRMEAGDGALSILL</sequence>
<protein>
    <submittedName>
        <fullName evidence="2">Uncharacterized protein</fullName>
    </submittedName>
</protein>
<proteinExistence type="predicted"/>
<reference evidence="3" key="1">
    <citation type="journal article" date="2015" name="J. Biotechnol.">
        <title>Complete genome sequence of the actinobacterium Streptomyces glaucescens GLA.O (DSM 40922) consisting of a linear chromosome and one linear plasmid.</title>
        <authorList>
            <person name="Ortseifen V."/>
            <person name="Winkler A."/>
            <person name="Albersmeier A."/>
            <person name="Wendler S."/>
            <person name="Puhler A."/>
            <person name="Kalinowski J."/>
            <person name="Ruckert C."/>
        </authorList>
    </citation>
    <scope>NUCLEOTIDE SEQUENCE [LARGE SCALE GENOMIC DNA]</scope>
    <source>
        <strain evidence="3">DSM 40922 / GLA O</strain>
    </source>
</reference>
<dbReference type="STRING" id="1907.SGLAU_28370"/>
<dbReference type="Proteomes" id="UP000029482">
    <property type="component" value="Chromosome"/>
</dbReference>
<dbReference type="KEGG" id="sgu:SGLAU_28370"/>
<name>A0A089Z756_STRGA</name>
<evidence type="ECO:0000313" key="2">
    <source>
        <dbReference type="EMBL" id="AIS01611.1"/>
    </source>
</evidence>
<evidence type="ECO:0000313" key="3">
    <source>
        <dbReference type="Proteomes" id="UP000029482"/>
    </source>
</evidence>
<evidence type="ECO:0000256" key="1">
    <source>
        <dbReference type="SAM" id="MobiDB-lite"/>
    </source>
</evidence>
<organism evidence="2 3">
    <name type="scientific">Streptomyces glaucescens</name>
    <dbReference type="NCBI Taxonomy" id="1907"/>
    <lineage>
        <taxon>Bacteria</taxon>
        <taxon>Bacillati</taxon>
        <taxon>Actinomycetota</taxon>
        <taxon>Actinomycetes</taxon>
        <taxon>Kitasatosporales</taxon>
        <taxon>Streptomycetaceae</taxon>
        <taxon>Streptomyces</taxon>
    </lineage>
</organism>